<proteinExistence type="predicted"/>
<dbReference type="EMBL" id="JANPWB010000011">
    <property type="protein sequence ID" value="KAJ1128567.1"/>
    <property type="molecule type" value="Genomic_DNA"/>
</dbReference>
<feature type="non-terminal residue" evidence="2">
    <location>
        <position position="168"/>
    </location>
</feature>
<keyword evidence="3" id="KW-1185">Reference proteome</keyword>
<comment type="caution">
    <text evidence="2">The sequence shown here is derived from an EMBL/GenBank/DDBJ whole genome shotgun (WGS) entry which is preliminary data.</text>
</comment>
<evidence type="ECO:0000313" key="3">
    <source>
        <dbReference type="Proteomes" id="UP001066276"/>
    </source>
</evidence>
<organism evidence="2 3">
    <name type="scientific">Pleurodeles waltl</name>
    <name type="common">Iberian ribbed newt</name>
    <dbReference type="NCBI Taxonomy" id="8319"/>
    <lineage>
        <taxon>Eukaryota</taxon>
        <taxon>Metazoa</taxon>
        <taxon>Chordata</taxon>
        <taxon>Craniata</taxon>
        <taxon>Vertebrata</taxon>
        <taxon>Euteleostomi</taxon>
        <taxon>Amphibia</taxon>
        <taxon>Batrachia</taxon>
        <taxon>Caudata</taxon>
        <taxon>Salamandroidea</taxon>
        <taxon>Salamandridae</taxon>
        <taxon>Pleurodelinae</taxon>
        <taxon>Pleurodeles</taxon>
    </lineage>
</organism>
<feature type="region of interest" description="Disordered" evidence="1">
    <location>
        <begin position="109"/>
        <end position="132"/>
    </location>
</feature>
<dbReference type="AlphaFoldDB" id="A0AAV7PMV7"/>
<protein>
    <submittedName>
        <fullName evidence="2">Uncharacterized protein</fullName>
    </submittedName>
</protein>
<evidence type="ECO:0000256" key="1">
    <source>
        <dbReference type="SAM" id="MobiDB-lite"/>
    </source>
</evidence>
<feature type="compositionally biased region" description="Polar residues" evidence="1">
    <location>
        <begin position="119"/>
        <end position="132"/>
    </location>
</feature>
<gene>
    <name evidence="2" type="ORF">NDU88_006944</name>
</gene>
<evidence type="ECO:0000313" key="2">
    <source>
        <dbReference type="EMBL" id="KAJ1128567.1"/>
    </source>
</evidence>
<reference evidence="2" key="1">
    <citation type="journal article" date="2022" name="bioRxiv">
        <title>Sequencing and chromosome-scale assembly of the giantPleurodeles waltlgenome.</title>
        <authorList>
            <person name="Brown T."/>
            <person name="Elewa A."/>
            <person name="Iarovenko S."/>
            <person name="Subramanian E."/>
            <person name="Araus A.J."/>
            <person name="Petzold A."/>
            <person name="Susuki M."/>
            <person name="Suzuki K.-i.T."/>
            <person name="Hayashi T."/>
            <person name="Toyoda A."/>
            <person name="Oliveira C."/>
            <person name="Osipova E."/>
            <person name="Leigh N.D."/>
            <person name="Simon A."/>
            <person name="Yun M.H."/>
        </authorList>
    </citation>
    <scope>NUCLEOTIDE SEQUENCE</scope>
    <source>
        <strain evidence="2">20211129_DDA</strain>
        <tissue evidence="2">Liver</tissue>
    </source>
</reference>
<accession>A0AAV7PMV7</accession>
<feature type="non-terminal residue" evidence="2">
    <location>
        <position position="1"/>
    </location>
</feature>
<sequence>KILEMALRAKETGAPIDPHTLAEWTQRAICLLGNANCAISPERRKSLLMRIDSTLMELAAADAGPLVEGPLFGDKFVKDIAKYVTTFTTLDKGQATCKKVFHSGLFGQASRGKGHSSDRSNFQGSQRRSYSRGQDYARGSAFFPSRSCFLHQRGQRGGSGASIQSSLS</sequence>
<name>A0AAV7PMV7_PLEWA</name>
<dbReference type="Proteomes" id="UP001066276">
    <property type="component" value="Chromosome 7"/>
</dbReference>